<organism evidence="1 2">
    <name type="scientific">Irpex rosettiformis</name>
    <dbReference type="NCBI Taxonomy" id="378272"/>
    <lineage>
        <taxon>Eukaryota</taxon>
        <taxon>Fungi</taxon>
        <taxon>Dikarya</taxon>
        <taxon>Basidiomycota</taxon>
        <taxon>Agaricomycotina</taxon>
        <taxon>Agaricomycetes</taxon>
        <taxon>Polyporales</taxon>
        <taxon>Irpicaceae</taxon>
        <taxon>Irpex</taxon>
    </lineage>
</organism>
<proteinExistence type="predicted"/>
<accession>A0ACB8U9K4</accession>
<evidence type="ECO:0000313" key="1">
    <source>
        <dbReference type="EMBL" id="KAI0090640.1"/>
    </source>
</evidence>
<gene>
    <name evidence="1" type="ORF">BDY19DRAFT_1047145</name>
</gene>
<sequence length="293" mass="32280">MELILIKEDTSVGGTGCASLPSFVHATGMGFSSAGGVSICTHMVTLNPRQHSSVLAISSVEAGGPRPAARPRQLSESDITELRSEHYQAERGLSVGAENAGACQQIDRGARSWVVKMQIQSNYCGSDLGRKITVHKICMLDYGRLLGRREPFGPDSELFISFYANVGENESRVTFSHWAGRGETTFEDGKSRRPPQSPLIVWANRMRRLRILMLVTGKTLPLDPHHRSVTSRNKIARSRFDESHTSGTPATPSERPFINTLQLPSPAGIRDAKIRSRECIAAPRTCHAYFQYT</sequence>
<feature type="non-terminal residue" evidence="1">
    <location>
        <position position="293"/>
    </location>
</feature>
<reference evidence="1" key="1">
    <citation type="journal article" date="2021" name="Environ. Microbiol.">
        <title>Gene family expansions and transcriptome signatures uncover fungal adaptations to wood decay.</title>
        <authorList>
            <person name="Hage H."/>
            <person name="Miyauchi S."/>
            <person name="Viragh M."/>
            <person name="Drula E."/>
            <person name="Min B."/>
            <person name="Chaduli D."/>
            <person name="Navarro D."/>
            <person name="Favel A."/>
            <person name="Norest M."/>
            <person name="Lesage-Meessen L."/>
            <person name="Balint B."/>
            <person name="Merenyi Z."/>
            <person name="de Eugenio L."/>
            <person name="Morin E."/>
            <person name="Martinez A.T."/>
            <person name="Baldrian P."/>
            <person name="Stursova M."/>
            <person name="Martinez M.J."/>
            <person name="Novotny C."/>
            <person name="Magnuson J.K."/>
            <person name="Spatafora J.W."/>
            <person name="Maurice S."/>
            <person name="Pangilinan J."/>
            <person name="Andreopoulos W."/>
            <person name="LaButti K."/>
            <person name="Hundley H."/>
            <person name="Na H."/>
            <person name="Kuo A."/>
            <person name="Barry K."/>
            <person name="Lipzen A."/>
            <person name="Henrissat B."/>
            <person name="Riley R."/>
            <person name="Ahrendt S."/>
            <person name="Nagy L.G."/>
            <person name="Grigoriev I.V."/>
            <person name="Martin F."/>
            <person name="Rosso M.N."/>
        </authorList>
    </citation>
    <scope>NUCLEOTIDE SEQUENCE</scope>
    <source>
        <strain evidence="1">CBS 384.51</strain>
    </source>
</reference>
<name>A0ACB8U9K4_9APHY</name>
<protein>
    <submittedName>
        <fullName evidence="1">Uncharacterized protein</fullName>
    </submittedName>
</protein>
<keyword evidence="2" id="KW-1185">Reference proteome</keyword>
<dbReference type="EMBL" id="MU274907">
    <property type="protein sequence ID" value="KAI0090640.1"/>
    <property type="molecule type" value="Genomic_DNA"/>
</dbReference>
<dbReference type="Proteomes" id="UP001055072">
    <property type="component" value="Unassembled WGS sequence"/>
</dbReference>
<comment type="caution">
    <text evidence="1">The sequence shown here is derived from an EMBL/GenBank/DDBJ whole genome shotgun (WGS) entry which is preliminary data.</text>
</comment>
<evidence type="ECO:0000313" key="2">
    <source>
        <dbReference type="Proteomes" id="UP001055072"/>
    </source>
</evidence>